<dbReference type="Proteomes" id="UP000287144">
    <property type="component" value="Unassembled WGS sequence"/>
</dbReference>
<evidence type="ECO:0000313" key="3">
    <source>
        <dbReference type="Proteomes" id="UP000287144"/>
    </source>
</evidence>
<proteinExistence type="predicted"/>
<dbReference type="EMBL" id="NKCK01000006">
    <property type="protein sequence ID" value="RSM14684.1"/>
    <property type="molecule type" value="Genomic_DNA"/>
</dbReference>
<gene>
    <name evidence="2" type="ORF">CEP52_001301</name>
</gene>
<dbReference type="AlphaFoldDB" id="A0A428UK80"/>
<comment type="caution">
    <text evidence="2">The sequence shown here is derived from an EMBL/GenBank/DDBJ whole genome shotgun (WGS) entry which is preliminary data.</text>
</comment>
<reference evidence="2 3" key="1">
    <citation type="submission" date="2017-06" db="EMBL/GenBank/DDBJ databases">
        <title>Comparative genomic analysis of Ambrosia Fusariam Clade fungi.</title>
        <authorList>
            <person name="Stajich J.E."/>
            <person name="Carrillo J."/>
            <person name="Kijimoto T."/>
            <person name="Eskalen A."/>
            <person name="O'Donnell K."/>
            <person name="Kasson M."/>
        </authorList>
    </citation>
    <scope>NUCLEOTIDE SEQUENCE [LARGE SCALE GENOMIC DNA]</scope>
    <source>
        <strain evidence="2 3">NRRL62579</strain>
    </source>
</reference>
<organism evidence="2 3">
    <name type="scientific">Fusarium oligoseptatum</name>
    <dbReference type="NCBI Taxonomy" id="2604345"/>
    <lineage>
        <taxon>Eukaryota</taxon>
        <taxon>Fungi</taxon>
        <taxon>Dikarya</taxon>
        <taxon>Ascomycota</taxon>
        <taxon>Pezizomycotina</taxon>
        <taxon>Sordariomycetes</taxon>
        <taxon>Hypocreomycetidae</taxon>
        <taxon>Hypocreales</taxon>
        <taxon>Nectriaceae</taxon>
        <taxon>Fusarium</taxon>
        <taxon>Fusarium solani species complex</taxon>
    </lineage>
</organism>
<evidence type="ECO:0000313" key="2">
    <source>
        <dbReference type="EMBL" id="RSM14684.1"/>
    </source>
</evidence>
<name>A0A428UK80_9HYPO</name>
<protein>
    <submittedName>
        <fullName evidence="2">Uncharacterized protein</fullName>
    </submittedName>
</protein>
<accession>A0A428UK80</accession>
<sequence length="103" mass="11585">MAKELRKAESPVSGDVEFREETREGVLSGSNTSSDVEDAFERDLNVTEDDLLEAKEVAATLSLQDVRKMMNQVYKVYRRDPNFPLAVIEKIEAFIGTLIPPHS</sequence>
<evidence type="ECO:0000256" key="1">
    <source>
        <dbReference type="SAM" id="MobiDB-lite"/>
    </source>
</evidence>
<feature type="region of interest" description="Disordered" evidence="1">
    <location>
        <begin position="1"/>
        <end position="39"/>
    </location>
</feature>
<keyword evidence="3" id="KW-1185">Reference proteome</keyword>